<dbReference type="AlphaFoldDB" id="A0A1G9JLF6"/>
<dbReference type="Proteomes" id="UP000183200">
    <property type="component" value="Unassembled WGS sequence"/>
</dbReference>
<dbReference type="GO" id="GO:0016989">
    <property type="term" value="F:sigma factor antagonist activity"/>
    <property type="evidence" value="ECO:0007669"/>
    <property type="project" value="TreeGrafter"/>
</dbReference>
<evidence type="ECO:0000259" key="2">
    <source>
        <dbReference type="Pfam" id="PF04773"/>
    </source>
</evidence>
<dbReference type="EMBL" id="FNGY01000001">
    <property type="protein sequence ID" value="SDL37893.1"/>
    <property type="molecule type" value="Genomic_DNA"/>
</dbReference>
<reference evidence="5" key="1">
    <citation type="submission" date="2016-10" db="EMBL/GenBank/DDBJ databases">
        <authorList>
            <person name="Varghese N."/>
            <person name="Submissions S."/>
        </authorList>
    </citation>
    <scope>NUCLEOTIDE SEQUENCE [LARGE SCALE GENOMIC DNA]</scope>
    <source>
        <strain evidence="5">DSM 19110</strain>
    </source>
</reference>
<dbReference type="InterPro" id="IPR012373">
    <property type="entry name" value="Ferrdict_sens_TM"/>
</dbReference>
<proteinExistence type="predicted"/>
<protein>
    <submittedName>
        <fullName evidence="4">FecR protein</fullName>
    </submittedName>
</protein>
<dbReference type="Pfam" id="PF04773">
    <property type="entry name" value="FecR"/>
    <property type="match status" value="1"/>
</dbReference>
<dbReference type="InterPro" id="IPR032508">
    <property type="entry name" value="FecR_C"/>
</dbReference>
<dbReference type="Gene3D" id="3.55.50.30">
    <property type="match status" value="1"/>
</dbReference>
<dbReference type="Pfam" id="PF16344">
    <property type="entry name" value="FecR_C"/>
    <property type="match status" value="1"/>
</dbReference>
<keyword evidence="5" id="KW-1185">Reference proteome</keyword>
<name>A0A1G9JLF6_9SPHI</name>
<sequence length="389" mass="43210">MKSSRFYTLLQYFKEDVISEKEWHELQTMIKTGCFDQLLEDDLLISLAGKGKQEKWTADIEQEILAGIHAQISEHSNRSGYKLWIAVAAVFLLMSTAGIIFFKSKDPLPAKINTLSHKYDIPPGGNRALLTLPGGEPIVLNDSSIRQLKNQTGGSIVKAGNGILVYKANALAGQAGKEMFNTISTPRGGQYQVILPDGTHVWLNAASSLRFPAAFKGEKRLVKLNGEAYFEVAKNKRMPFIVQTENQEVEVLGTHFNISSYADETATKTTLLEGSVKVTAQAGQKVLSPGEQALTNKDTRVIKVMPVSIEDAIAWKNGYFVFNDEKLESIMHRVSRWYDVEYHFEGKQGDLSFLGVVERSKNISSLLKVLASTGNVHFKIEGRKIIVMP</sequence>
<accession>A0A1G9JLF6</accession>
<feature type="domain" description="FecR protein" evidence="2">
    <location>
        <begin position="182"/>
        <end position="277"/>
    </location>
</feature>
<feature type="domain" description="Protein FecR C-terminal" evidence="3">
    <location>
        <begin position="319"/>
        <end position="387"/>
    </location>
</feature>
<dbReference type="PANTHER" id="PTHR30273">
    <property type="entry name" value="PERIPLASMIC SIGNAL SENSOR AND SIGMA FACTOR ACTIVATOR FECR-RELATED"/>
    <property type="match status" value="1"/>
</dbReference>
<dbReference type="PANTHER" id="PTHR30273:SF2">
    <property type="entry name" value="PROTEIN FECR"/>
    <property type="match status" value="1"/>
</dbReference>
<gene>
    <name evidence="4" type="ORF">SAMN05421820_101292</name>
</gene>
<dbReference type="OrthoDB" id="1099963at2"/>
<organism evidence="4 5">
    <name type="scientific">Pedobacter steynii</name>
    <dbReference type="NCBI Taxonomy" id="430522"/>
    <lineage>
        <taxon>Bacteria</taxon>
        <taxon>Pseudomonadati</taxon>
        <taxon>Bacteroidota</taxon>
        <taxon>Sphingobacteriia</taxon>
        <taxon>Sphingobacteriales</taxon>
        <taxon>Sphingobacteriaceae</taxon>
        <taxon>Pedobacter</taxon>
    </lineage>
</organism>
<dbReference type="RefSeq" id="WP_074604254.1">
    <property type="nucleotide sequence ID" value="NZ_FNGY01000001.1"/>
</dbReference>
<feature type="transmembrane region" description="Helical" evidence="1">
    <location>
        <begin position="83"/>
        <end position="102"/>
    </location>
</feature>
<dbReference type="InterPro" id="IPR006860">
    <property type="entry name" value="FecR"/>
</dbReference>
<keyword evidence="1" id="KW-1133">Transmembrane helix</keyword>
<evidence type="ECO:0000256" key="1">
    <source>
        <dbReference type="SAM" id="Phobius"/>
    </source>
</evidence>
<evidence type="ECO:0000259" key="3">
    <source>
        <dbReference type="Pfam" id="PF16344"/>
    </source>
</evidence>
<dbReference type="Gene3D" id="2.60.120.1440">
    <property type="match status" value="1"/>
</dbReference>
<keyword evidence="1" id="KW-0472">Membrane</keyword>
<dbReference type="FunFam" id="2.60.120.1440:FF:000001">
    <property type="entry name" value="Putative anti-sigma factor"/>
    <property type="match status" value="1"/>
</dbReference>
<evidence type="ECO:0000313" key="4">
    <source>
        <dbReference type="EMBL" id="SDL37893.1"/>
    </source>
</evidence>
<keyword evidence="1" id="KW-0812">Transmembrane</keyword>
<evidence type="ECO:0000313" key="5">
    <source>
        <dbReference type="Proteomes" id="UP000183200"/>
    </source>
</evidence>